<evidence type="ECO:0000313" key="1">
    <source>
        <dbReference type="EMBL" id="GFY25526.1"/>
    </source>
</evidence>
<accession>A0A8X6W0C9</accession>
<protein>
    <submittedName>
        <fullName evidence="1">Uncharacterized protein</fullName>
    </submittedName>
</protein>
<evidence type="ECO:0000313" key="2">
    <source>
        <dbReference type="Proteomes" id="UP000887159"/>
    </source>
</evidence>
<reference evidence="1" key="1">
    <citation type="submission" date="2020-08" db="EMBL/GenBank/DDBJ databases">
        <title>Multicomponent nature underlies the extraordinary mechanical properties of spider dragline silk.</title>
        <authorList>
            <person name="Kono N."/>
            <person name="Nakamura H."/>
            <person name="Mori M."/>
            <person name="Yoshida Y."/>
            <person name="Ohtoshi R."/>
            <person name="Malay A.D."/>
            <person name="Moran D.A.P."/>
            <person name="Tomita M."/>
            <person name="Numata K."/>
            <person name="Arakawa K."/>
        </authorList>
    </citation>
    <scope>NUCLEOTIDE SEQUENCE</scope>
</reference>
<dbReference type="AlphaFoldDB" id="A0A8X6W0C9"/>
<dbReference type="Proteomes" id="UP000887159">
    <property type="component" value="Unassembled WGS sequence"/>
</dbReference>
<comment type="caution">
    <text evidence="1">The sequence shown here is derived from an EMBL/GenBank/DDBJ whole genome shotgun (WGS) entry which is preliminary data.</text>
</comment>
<name>A0A8X6W0C9_TRICX</name>
<sequence>MRVWLRVRPRPKSAGFHDGGNRQRCRIIMGHVKDPLGACLVWVRSAKLNSYIWFRTVRTQVSSSGINLGVKIIVAIGMPLIWCHTAKSYQLQENVLGLQRQGTNPRPH</sequence>
<organism evidence="1 2">
    <name type="scientific">Trichonephila clavipes</name>
    <name type="common">Golden silk orbweaver</name>
    <name type="synonym">Nephila clavipes</name>
    <dbReference type="NCBI Taxonomy" id="2585209"/>
    <lineage>
        <taxon>Eukaryota</taxon>
        <taxon>Metazoa</taxon>
        <taxon>Ecdysozoa</taxon>
        <taxon>Arthropoda</taxon>
        <taxon>Chelicerata</taxon>
        <taxon>Arachnida</taxon>
        <taxon>Araneae</taxon>
        <taxon>Araneomorphae</taxon>
        <taxon>Entelegynae</taxon>
        <taxon>Araneoidea</taxon>
        <taxon>Nephilidae</taxon>
        <taxon>Trichonephila</taxon>
    </lineage>
</organism>
<dbReference type="EMBL" id="BMAU01021371">
    <property type="protein sequence ID" value="GFY25526.1"/>
    <property type="molecule type" value="Genomic_DNA"/>
</dbReference>
<keyword evidence="2" id="KW-1185">Reference proteome</keyword>
<gene>
    <name evidence="1" type="ORF">TNCV_2486461</name>
</gene>
<proteinExistence type="predicted"/>